<organism evidence="4 5">
    <name type="scientific">Streptomyces eurocidicus</name>
    <name type="common">Streptoverticillium eurocidicus</name>
    <dbReference type="NCBI Taxonomy" id="66423"/>
    <lineage>
        <taxon>Bacteria</taxon>
        <taxon>Bacillati</taxon>
        <taxon>Actinomycetota</taxon>
        <taxon>Actinomycetes</taxon>
        <taxon>Kitasatosporales</taxon>
        <taxon>Streptomycetaceae</taxon>
        <taxon>Streptomyces</taxon>
    </lineage>
</organism>
<sequence length="407" mass="43255">MTVQEKAPAVAPGTEERRAADAATSWSAGWSVPMQRPSSGFEENWSETGFAQQSVRQIVRVAGGGTSARLRLSNRFGEQPLTVAAASLALAGEGAALRPGTARGLTFSGLASVTIPAGGEAVSDATELHTELLGSVAVTLFFDGPTGPSTFHSQAYATSYRAAGDRTADTRGGSFDERTHSWYYLSDVELSGGEPLRGTVVAFGDSITDGFGSAVDADHRYPDALAERLAATGERWAVLNSGIGGNLMLNDSTWYGDRALSRFERDVLDKPGVRSVIVFGGLNDIGFSEVDLETYKPNPQVTVEELIAGYRSLIRRAHDRGIKVIGATILPFKGSEYHTPRAEAKRVALNQWIRTSGEYDAVADFAAALVSADDPEVLAPAYDSGDFKHPNDAGYRVMAEAVDLGSL</sequence>
<accession>A0A2N8P000</accession>
<comment type="caution">
    <text evidence="4">The sequence shown here is derived from an EMBL/GenBank/DDBJ whole genome shotgun (WGS) entry which is preliminary data.</text>
</comment>
<dbReference type="SUPFAM" id="SSF52266">
    <property type="entry name" value="SGNH hydrolase"/>
    <property type="match status" value="1"/>
</dbReference>
<dbReference type="Proteomes" id="UP000528608">
    <property type="component" value="Unassembled WGS sequence"/>
</dbReference>
<dbReference type="InterPro" id="IPR053140">
    <property type="entry name" value="GDSL_Rv0518-like"/>
</dbReference>
<dbReference type="OrthoDB" id="1828825at2"/>
<dbReference type="RefSeq" id="WP_102917400.1">
    <property type="nucleotide sequence ID" value="NZ_JACHJF010000005.1"/>
</dbReference>
<evidence type="ECO:0000313" key="4">
    <source>
        <dbReference type="EMBL" id="PNE34343.1"/>
    </source>
</evidence>
<dbReference type="InterPro" id="IPR036514">
    <property type="entry name" value="SGNH_hydro_sf"/>
</dbReference>
<protein>
    <submittedName>
        <fullName evidence="4">G-D-S-L family lipolytic protein</fullName>
    </submittedName>
    <submittedName>
        <fullName evidence="3">Lysophospholipase L1-like esterase</fullName>
    </submittedName>
</protein>
<evidence type="ECO:0000313" key="5">
    <source>
        <dbReference type="Proteomes" id="UP000235945"/>
    </source>
</evidence>
<dbReference type="InterPro" id="IPR013830">
    <property type="entry name" value="SGNH_hydro"/>
</dbReference>
<reference evidence="5" key="2">
    <citation type="submission" date="2015-07" db="EMBL/GenBank/DDBJ databases">
        <authorList>
            <person name="Graham D.E."/>
            <person name="Giannone R.J."/>
            <person name="Gulvik C.A."/>
            <person name="Hettich R.L."/>
            <person name="Klingeman D.M."/>
            <person name="Mahan K.M."/>
            <person name="Parry R.J."/>
            <person name="Spain J.C."/>
        </authorList>
    </citation>
    <scope>NUCLEOTIDE SEQUENCE [LARGE SCALE GENOMIC DNA]</scope>
    <source>
        <strain evidence="5">ATCC 27428</strain>
    </source>
</reference>
<dbReference type="CDD" id="cd01830">
    <property type="entry name" value="XynE_like"/>
    <property type="match status" value="1"/>
</dbReference>
<reference evidence="4" key="1">
    <citation type="submission" date="2015-07" db="EMBL/GenBank/DDBJ databases">
        <authorList>
            <person name="Noorani M."/>
        </authorList>
    </citation>
    <scope>NUCLEOTIDE SEQUENCE [LARGE SCALE GENOMIC DNA]</scope>
    <source>
        <strain evidence="4">ATCC 27428</strain>
    </source>
</reference>
<dbReference type="EMBL" id="JACHJF010000005">
    <property type="protein sequence ID" value="MBB5118862.1"/>
    <property type="molecule type" value="Genomic_DNA"/>
</dbReference>
<evidence type="ECO:0000313" key="6">
    <source>
        <dbReference type="Proteomes" id="UP000528608"/>
    </source>
</evidence>
<evidence type="ECO:0000256" key="1">
    <source>
        <dbReference type="SAM" id="MobiDB-lite"/>
    </source>
</evidence>
<dbReference type="AlphaFoldDB" id="A0A2N8P000"/>
<evidence type="ECO:0000313" key="3">
    <source>
        <dbReference type="EMBL" id="MBB5118862.1"/>
    </source>
</evidence>
<dbReference type="PANTHER" id="PTHR43784:SF2">
    <property type="entry name" value="GDSL-LIKE LIPASE_ACYLHYDROLASE, PUTATIVE (AFU_ORTHOLOGUE AFUA_2G00820)-RELATED"/>
    <property type="match status" value="1"/>
</dbReference>
<dbReference type="PANTHER" id="PTHR43784">
    <property type="entry name" value="GDSL-LIKE LIPASE/ACYLHYDROLASE, PUTATIVE (AFU_ORTHOLOGUE AFUA_2G00820)-RELATED"/>
    <property type="match status" value="1"/>
</dbReference>
<reference evidence="3 6" key="3">
    <citation type="submission" date="2020-08" db="EMBL/GenBank/DDBJ databases">
        <title>Genomic Encyclopedia of Type Strains, Phase III (KMG-III): the genomes of soil and plant-associated and newly described type strains.</title>
        <authorList>
            <person name="Whitman W."/>
        </authorList>
    </citation>
    <scope>NUCLEOTIDE SEQUENCE [LARGE SCALE GENOMIC DNA]</scope>
    <source>
        <strain evidence="3 6">CECT 3259</strain>
    </source>
</reference>
<feature type="region of interest" description="Disordered" evidence="1">
    <location>
        <begin position="1"/>
        <end position="43"/>
    </location>
</feature>
<feature type="domain" description="SGNH hydrolase-type esterase" evidence="2">
    <location>
        <begin position="202"/>
        <end position="397"/>
    </location>
</feature>
<dbReference type="Pfam" id="PF13472">
    <property type="entry name" value="Lipase_GDSL_2"/>
    <property type="match status" value="1"/>
</dbReference>
<name>A0A2N8P000_STREU</name>
<evidence type="ECO:0000259" key="2">
    <source>
        <dbReference type="Pfam" id="PF13472"/>
    </source>
</evidence>
<dbReference type="Gene3D" id="3.40.50.1110">
    <property type="entry name" value="SGNH hydrolase"/>
    <property type="match status" value="1"/>
</dbReference>
<keyword evidence="5" id="KW-1185">Reference proteome</keyword>
<gene>
    <name evidence="4" type="ORF">AF335_06905</name>
    <name evidence="3" type="ORF">FHS36_002295</name>
</gene>
<dbReference type="EMBL" id="LGUI01000002">
    <property type="protein sequence ID" value="PNE34343.1"/>
    <property type="molecule type" value="Genomic_DNA"/>
</dbReference>
<dbReference type="Proteomes" id="UP000235945">
    <property type="component" value="Unassembled WGS sequence"/>
</dbReference>
<proteinExistence type="predicted"/>